<accession>L9L5K0</accession>
<reference evidence="3" key="1">
    <citation type="submission" date="2012-07" db="EMBL/GenBank/DDBJ databases">
        <title>Genome of the Chinese tree shrew, a rising model animal genetically related to primates.</title>
        <authorList>
            <person name="Zhang G."/>
            <person name="Fan Y."/>
            <person name="Yao Y."/>
            <person name="Huang Z."/>
        </authorList>
    </citation>
    <scope>NUCLEOTIDE SEQUENCE [LARGE SCALE GENOMIC DNA]</scope>
</reference>
<dbReference type="EMBL" id="KB320499">
    <property type="protein sequence ID" value="ELW70346.1"/>
    <property type="molecule type" value="Genomic_DNA"/>
</dbReference>
<feature type="region of interest" description="Disordered" evidence="1">
    <location>
        <begin position="1"/>
        <end position="23"/>
    </location>
</feature>
<reference evidence="3" key="2">
    <citation type="journal article" date="2013" name="Nat. Commun.">
        <title>Genome of the Chinese tree shrew.</title>
        <authorList>
            <person name="Fan Y."/>
            <person name="Huang Z.Y."/>
            <person name="Cao C.C."/>
            <person name="Chen C.S."/>
            <person name="Chen Y.X."/>
            <person name="Fan D.D."/>
            <person name="He J."/>
            <person name="Hou H.L."/>
            <person name="Hu L."/>
            <person name="Hu X.T."/>
            <person name="Jiang X.T."/>
            <person name="Lai R."/>
            <person name="Lang Y.S."/>
            <person name="Liang B."/>
            <person name="Liao S.G."/>
            <person name="Mu D."/>
            <person name="Ma Y.Y."/>
            <person name="Niu Y.Y."/>
            <person name="Sun X.Q."/>
            <person name="Xia J.Q."/>
            <person name="Xiao J."/>
            <person name="Xiong Z.Q."/>
            <person name="Xu L."/>
            <person name="Yang L."/>
            <person name="Zhang Y."/>
            <person name="Zhao W."/>
            <person name="Zhao X.D."/>
            <person name="Zheng Y.T."/>
            <person name="Zhou J.M."/>
            <person name="Zhu Y.B."/>
            <person name="Zhang G.J."/>
            <person name="Wang J."/>
            <person name="Yao Y.G."/>
        </authorList>
    </citation>
    <scope>NUCLEOTIDE SEQUENCE [LARGE SCALE GENOMIC DNA]</scope>
</reference>
<sequence>MKHTQFQAGLTGVQGSFPNQTPRSRQFSAALPELAQKFQSFVFAELRVCTAGLRAPLARERGWLEKAEDMR</sequence>
<name>L9L5K0_TUPCH</name>
<evidence type="ECO:0000313" key="2">
    <source>
        <dbReference type="EMBL" id="ELW70346.1"/>
    </source>
</evidence>
<dbReference type="InParanoid" id="L9L5K0"/>
<dbReference type="Proteomes" id="UP000011518">
    <property type="component" value="Unassembled WGS sequence"/>
</dbReference>
<evidence type="ECO:0000313" key="3">
    <source>
        <dbReference type="Proteomes" id="UP000011518"/>
    </source>
</evidence>
<keyword evidence="3" id="KW-1185">Reference proteome</keyword>
<protein>
    <submittedName>
        <fullName evidence="2">Uncharacterized protein</fullName>
    </submittedName>
</protein>
<gene>
    <name evidence="2" type="ORF">TREES_T100006287</name>
</gene>
<evidence type="ECO:0000256" key="1">
    <source>
        <dbReference type="SAM" id="MobiDB-lite"/>
    </source>
</evidence>
<proteinExistence type="predicted"/>
<organism evidence="2 3">
    <name type="scientific">Tupaia chinensis</name>
    <name type="common">Chinese tree shrew</name>
    <name type="synonym">Tupaia belangeri chinensis</name>
    <dbReference type="NCBI Taxonomy" id="246437"/>
    <lineage>
        <taxon>Eukaryota</taxon>
        <taxon>Metazoa</taxon>
        <taxon>Chordata</taxon>
        <taxon>Craniata</taxon>
        <taxon>Vertebrata</taxon>
        <taxon>Euteleostomi</taxon>
        <taxon>Mammalia</taxon>
        <taxon>Eutheria</taxon>
        <taxon>Euarchontoglires</taxon>
        <taxon>Scandentia</taxon>
        <taxon>Tupaiidae</taxon>
        <taxon>Tupaia</taxon>
    </lineage>
</organism>
<dbReference type="AlphaFoldDB" id="L9L5K0"/>